<organism evidence="1 2">
    <name type="scientific">Boeremia exigua</name>
    <dbReference type="NCBI Taxonomy" id="749465"/>
    <lineage>
        <taxon>Eukaryota</taxon>
        <taxon>Fungi</taxon>
        <taxon>Dikarya</taxon>
        <taxon>Ascomycota</taxon>
        <taxon>Pezizomycotina</taxon>
        <taxon>Dothideomycetes</taxon>
        <taxon>Pleosporomycetidae</taxon>
        <taxon>Pleosporales</taxon>
        <taxon>Pleosporineae</taxon>
        <taxon>Didymellaceae</taxon>
        <taxon>Boeremia</taxon>
    </lineage>
</organism>
<name>A0ACC2IQI5_9PLEO</name>
<gene>
    <name evidence="1" type="ORF">OPT61_g1365</name>
</gene>
<dbReference type="EMBL" id="JAPHNI010000053">
    <property type="protein sequence ID" value="KAJ8117427.1"/>
    <property type="molecule type" value="Genomic_DNA"/>
</dbReference>
<protein>
    <submittedName>
        <fullName evidence="1">Uncharacterized protein</fullName>
    </submittedName>
</protein>
<keyword evidence="2" id="KW-1185">Reference proteome</keyword>
<evidence type="ECO:0000313" key="1">
    <source>
        <dbReference type="EMBL" id="KAJ8117427.1"/>
    </source>
</evidence>
<accession>A0ACC2IQI5</accession>
<reference evidence="1" key="1">
    <citation type="submission" date="2022-11" db="EMBL/GenBank/DDBJ databases">
        <title>Genome Sequence of Boeremia exigua.</title>
        <authorList>
            <person name="Buettner E."/>
        </authorList>
    </citation>
    <scope>NUCLEOTIDE SEQUENCE</scope>
    <source>
        <strain evidence="1">CU02</strain>
    </source>
</reference>
<proteinExistence type="predicted"/>
<evidence type="ECO:0000313" key="2">
    <source>
        <dbReference type="Proteomes" id="UP001153331"/>
    </source>
</evidence>
<comment type="caution">
    <text evidence="1">The sequence shown here is derived from an EMBL/GenBank/DDBJ whole genome shotgun (WGS) entry which is preliminary data.</text>
</comment>
<sequence>MPASDADERGMKTPAKTLRTSAVNDGLYDKLSQVSVSHRRVDSFEWVMTQSAPNTPPTTLNSGLKSFSPPPARLVESAPLPVPGELWSLSSSPRKEPPQKRGYFDWWPSPFAGTSTGYTKVPSVEDADEVVLQMHARDEAFTAEILRPLKPDDRTKAPVSSPFEIEQLRTPQELNALGIVFTDSPPHSPSISDVSESTQPSAPPKDLREAAPRVSKRVSFSPLIDEVVLETFPEHDYMSTPASHWGSYLPSSFLVARPPLTRTASSPVPRRTMAARPILKRSTSSMSHATEEATPSTEMIGLSRKIEFEDAIAVSPIPTQRLSAATLRTGGQRQVGETSDETDSVFVTALQAMSKSGRRRCDSLLSDGTSPMA</sequence>
<dbReference type="Proteomes" id="UP001153331">
    <property type="component" value="Unassembled WGS sequence"/>
</dbReference>